<dbReference type="GO" id="GO:0098797">
    <property type="term" value="C:plasma membrane protein complex"/>
    <property type="evidence" value="ECO:0007669"/>
    <property type="project" value="TreeGrafter"/>
</dbReference>
<evidence type="ECO:0000256" key="8">
    <source>
        <dbReference type="ARBA" id="ARBA00022989"/>
    </source>
</evidence>
<keyword evidence="13" id="KW-1185">Reference proteome</keyword>
<feature type="domain" description="TonB C-terminal" evidence="11">
    <location>
        <begin position="145"/>
        <end position="234"/>
    </location>
</feature>
<evidence type="ECO:0000256" key="7">
    <source>
        <dbReference type="ARBA" id="ARBA00022927"/>
    </source>
</evidence>
<keyword evidence="6 10" id="KW-0812">Transmembrane</keyword>
<evidence type="ECO:0000256" key="3">
    <source>
        <dbReference type="ARBA" id="ARBA00022448"/>
    </source>
</evidence>
<dbReference type="PRINTS" id="PR01374">
    <property type="entry name" value="TONBPROTEIN"/>
</dbReference>
<dbReference type="EMBL" id="PVYX01000001">
    <property type="protein sequence ID" value="PRX57817.1"/>
    <property type="molecule type" value="Genomic_DNA"/>
</dbReference>
<evidence type="ECO:0000256" key="2">
    <source>
        <dbReference type="ARBA" id="ARBA00006555"/>
    </source>
</evidence>
<comment type="subcellular location">
    <subcellularLocation>
        <location evidence="1">Cell inner membrane</location>
        <topology evidence="1">Single-pass membrane protein</topology>
        <orientation evidence="1">Periplasmic side</orientation>
    </subcellularLocation>
</comment>
<evidence type="ECO:0000313" key="13">
    <source>
        <dbReference type="Proteomes" id="UP000237640"/>
    </source>
</evidence>
<evidence type="ECO:0000256" key="5">
    <source>
        <dbReference type="ARBA" id="ARBA00022519"/>
    </source>
</evidence>
<dbReference type="GO" id="GO:0031992">
    <property type="term" value="F:energy transducer activity"/>
    <property type="evidence" value="ECO:0007669"/>
    <property type="project" value="InterPro"/>
</dbReference>
<dbReference type="PROSITE" id="PS52015">
    <property type="entry name" value="TONB_CTD"/>
    <property type="match status" value="1"/>
</dbReference>
<dbReference type="Gene3D" id="3.30.1150.10">
    <property type="match status" value="1"/>
</dbReference>
<dbReference type="Proteomes" id="UP000237640">
    <property type="component" value="Unassembled WGS sequence"/>
</dbReference>
<keyword evidence="9 10" id="KW-0472">Membrane</keyword>
<evidence type="ECO:0000313" key="12">
    <source>
        <dbReference type="EMBL" id="PRX57817.1"/>
    </source>
</evidence>
<dbReference type="GO" id="GO:0055085">
    <property type="term" value="P:transmembrane transport"/>
    <property type="evidence" value="ECO:0007669"/>
    <property type="project" value="InterPro"/>
</dbReference>
<dbReference type="NCBIfam" id="TIGR01352">
    <property type="entry name" value="tonB_Cterm"/>
    <property type="match status" value="1"/>
</dbReference>
<sequence length="234" mass="26800">METKKSRELQLERNSNLYFAIGLAAILALIYLALEWKTYYPSYDEFAQLEITDELIEEVPITIQKLPPPPPPKIQTPPVIEIVPDEEDIVETVIESNEPDQDTEIADVSDIEVIDDDIPDEVPWVSIEDVPVFPGCENADDKRVCFQEMVQKHVRKNFRYPKLAQEMELHGRVNVIFTIQKDGSIGNVRMRGPHQLLEREAERIISKLPQMTPGKQRGTPVKVPFAIPITFKLQ</sequence>
<dbReference type="RefSeq" id="WP_106144685.1">
    <property type="nucleotide sequence ID" value="NZ_PVYX01000001.1"/>
</dbReference>
<dbReference type="GO" id="GO:0030288">
    <property type="term" value="C:outer membrane-bounded periplasmic space"/>
    <property type="evidence" value="ECO:0007669"/>
    <property type="project" value="InterPro"/>
</dbReference>
<dbReference type="PANTHER" id="PTHR33446">
    <property type="entry name" value="PROTEIN TONB-RELATED"/>
    <property type="match status" value="1"/>
</dbReference>
<evidence type="ECO:0000256" key="1">
    <source>
        <dbReference type="ARBA" id="ARBA00004383"/>
    </source>
</evidence>
<dbReference type="OrthoDB" id="1522859at2"/>
<dbReference type="InterPro" id="IPR003538">
    <property type="entry name" value="TonB"/>
</dbReference>
<name>A0A2T0MJR0_9FLAO</name>
<accession>A0A2T0MJR0</accession>
<dbReference type="SUPFAM" id="SSF74653">
    <property type="entry name" value="TolA/TonB C-terminal domain"/>
    <property type="match status" value="1"/>
</dbReference>
<evidence type="ECO:0000256" key="9">
    <source>
        <dbReference type="ARBA" id="ARBA00023136"/>
    </source>
</evidence>
<dbReference type="InterPro" id="IPR006260">
    <property type="entry name" value="TonB/TolA_C"/>
</dbReference>
<organism evidence="12 13">
    <name type="scientific">Flagellimonas meridianipacifica</name>
    <dbReference type="NCBI Taxonomy" id="1080225"/>
    <lineage>
        <taxon>Bacteria</taxon>
        <taxon>Pseudomonadati</taxon>
        <taxon>Bacteroidota</taxon>
        <taxon>Flavobacteriia</taxon>
        <taxon>Flavobacteriales</taxon>
        <taxon>Flavobacteriaceae</taxon>
        <taxon>Flagellimonas</taxon>
    </lineage>
</organism>
<evidence type="ECO:0000259" key="11">
    <source>
        <dbReference type="PROSITE" id="PS52015"/>
    </source>
</evidence>
<evidence type="ECO:0000256" key="10">
    <source>
        <dbReference type="SAM" id="Phobius"/>
    </source>
</evidence>
<keyword evidence="3" id="KW-0813">Transport</keyword>
<dbReference type="InterPro" id="IPR051045">
    <property type="entry name" value="TonB-dependent_transducer"/>
</dbReference>
<dbReference type="InterPro" id="IPR037682">
    <property type="entry name" value="TonB_C"/>
</dbReference>
<dbReference type="AlphaFoldDB" id="A0A2T0MJR0"/>
<dbReference type="PANTHER" id="PTHR33446:SF2">
    <property type="entry name" value="PROTEIN TONB"/>
    <property type="match status" value="1"/>
</dbReference>
<dbReference type="GO" id="GO:0015891">
    <property type="term" value="P:siderophore transport"/>
    <property type="evidence" value="ECO:0007669"/>
    <property type="project" value="InterPro"/>
</dbReference>
<dbReference type="Pfam" id="PF03544">
    <property type="entry name" value="TonB_C"/>
    <property type="match status" value="1"/>
</dbReference>
<evidence type="ECO:0000256" key="4">
    <source>
        <dbReference type="ARBA" id="ARBA00022475"/>
    </source>
</evidence>
<keyword evidence="8 10" id="KW-1133">Transmembrane helix</keyword>
<feature type="transmembrane region" description="Helical" evidence="10">
    <location>
        <begin position="17"/>
        <end position="34"/>
    </location>
</feature>
<gene>
    <name evidence="12" type="ORF">CLV81_1830</name>
</gene>
<comment type="similarity">
    <text evidence="2">Belongs to the TonB family.</text>
</comment>
<evidence type="ECO:0000256" key="6">
    <source>
        <dbReference type="ARBA" id="ARBA00022692"/>
    </source>
</evidence>
<keyword evidence="4" id="KW-1003">Cell membrane</keyword>
<comment type="caution">
    <text evidence="12">The sequence shown here is derived from an EMBL/GenBank/DDBJ whole genome shotgun (WGS) entry which is preliminary data.</text>
</comment>
<proteinExistence type="inferred from homology"/>
<dbReference type="GO" id="GO:0015031">
    <property type="term" value="P:protein transport"/>
    <property type="evidence" value="ECO:0007669"/>
    <property type="project" value="UniProtKB-KW"/>
</dbReference>
<keyword evidence="7" id="KW-0653">Protein transport</keyword>
<reference evidence="12 13" key="1">
    <citation type="submission" date="2018-03" db="EMBL/GenBank/DDBJ databases">
        <title>Genomic Encyclopedia of Archaeal and Bacterial Type Strains, Phase II (KMG-II): from individual species to whole genera.</title>
        <authorList>
            <person name="Goeker M."/>
        </authorList>
    </citation>
    <scope>NUCLEOTIDE SEQUENCE [LARGE SCALE GENOMIC DNA]</scope>
    <source>
        <strain evidence="12 13">DSM 25027</strain>
    </source>
</reference>
<keyword evidence="5" id="KW-0997">Cell inner membrane</keyword>
<protein>
    <submittedName>
        <fullName evidence="12">Protein TonB</fullName>
    </submittedName>
</protein>